<name>A0A9N9JKF3_9GLOM</name>
<dbReference type="InterPro" id="IPR013087">
    <property type="entry name" value="Znf_C2H2_type"/>
</dbReference>
<dbReference type="GO" id="GO:0005634">
    <property type="term" value="C:nucleus"/>
    <property type="evidence" value="ECO:0007669"/>
    <property type="project" value="UniProtKB-SubCell"/>
</dbReference>
<feature type="domain" description="C2H2-type" evidence="13">
    <location>
        <begin position="157"/>
        <end position="184"/>
    </location>
</feature>
<dbReference type="PANTHER" id="PTHR23235:SF120">
    <property type="entry name" value="KRUPPEL-LIKE FACTOR 15"/>
    <property type="match status" value="1"/>
</dbReference>
<dbReference type="SMART" id="SM00355">
    <property type="entry name" value="ZnF_C2H2"/>
    <property type="match status" value="2"/>
</dbReference>
<evidence type="ECO:0000256" key="9">
    <source>
        <dbReference type="ARBA" id="ARBA00023125"/>
    </source>
</evidence>
<dbReference type="Gene3D" id="3.30.160.60">
    <property type="entry name" value="Classic Zinc Finger"/>
    <property type="match status" value="2"/>
</dbReference>
<dbReference type="Pfam" id="PF00096">
    <property type="entry name" value="zf-C2H2"/>
    <property type="match status" value="2"/>
</dbReference>
<evidence type="ECO:0000256" key="11">
    <source>
        <dbReference type="ARBA" id="ARBA00023242"/>
    </source>
</evidence>
<keyword evidence="8" id="KW-0805">Transcription regulation</keyword>
<organism evidence="14 15">
    <name type="scientific">Dentiscutata erythropus</name>
    <dbReference type="NCBI Taxonomy" id="1348616"/>
    <lineage>
        <taxon>Eukaryota</taxon>
        <taxon>Fungi</taxon>
        <taxon>Fungi incertae sedis</taxon>
        <taxon>Mucoromycota</taxon>
        <taxon>Glomeromycotina</taxon>
        <taxon>Glomeromycetes</taxon>
        <taxon>Diversisporales</taxon>
        <taxon>Gigasporaceae</taxon>
        <taxon>Dentiscutata</taxon>
    </lineage>
</organism>
<dbReference type="PROSITE" id="PS00028">
    <property type="entry name" value="ZINC_FINGER_C2H2_1"/>
    <property type="match status" value="2"/>
</dbReference>
<keyword evidence="11" id="KW-0539">Nucleus</keyword>
<keyword evidence="7" id="KW-0862">Zinc</keyword>
<evidence type="ECO:0000256" key="1">
    <source>
        <dbReference type="ARBA" id="ARBA00003767"/>
    </source>
</evidence>
<dbReference type="FunFam" id="3.30.160.60:FF:000226">
    <property type="entry name" value="Zinc finger protein 236 variant"/>
    <property type="match status" value="1"/>
</dbReference>
<keyword evidence="15" id="KW-1185">Reference proteome</keyword>
<proteinExistence type="inferred from homology"/>
<keyword evidence="10" id="KW-0804">Transcription</keyword>
<accession>A0A9N9JKF3</accession>
<dbReference type="PANTHER" id="PTHR23235">
    <property type="entry name" value="KRUEPPEL-LIKE TRANSCRIPTION FACTOR"/>
    <property type="match status" value="1"/>
</dbReference>
<dbReference type="AlphaFoldDB" id="A0A9N9JKF3"/>
<evidence type="ECO:0000256" key="6">
    <source>
        <dbReference type="ARBA" id="ARBA00022771"/>
    </source>
</evidence>
<dbReference type="EMBL" id="CAJVPY010024273">
    <property type="protein sequence ID" value="CAG8786433.1"/>
    <property type="molecule type" value="Genomic_DNA"/>
</dbReference>
<keyword evidence="5" id="KW-0677">Repeat</keyword>
<evidence type="ECO:0000256" key="8">
    <source>
        <dbReference type="ARBA" id="ARBA00023015"/>
    </source>
</evidence>
<comment type="similarity">
    <text evidence="3">Belongs to the krueppel C2H2-type zinc-finger protein family.</text>
</comment>
<dbReference type="SUPFAM" id="SSF57667">
    <property type="entry name" value="beta-beta-alpha zinc fingers"/>
    <property type="match status" value="1"/>
</dbReference>
<evidence type="ECO:0000256" key="3">
    <source>
        <dbReference type="ARBA" id="ARBA00006991"/>
    </source>
</evidence>
<evidence type="ECO:0000259" key="13">
    <source>
        <dbReference type="PROSITE" id="PS50157"/>
    </source>
</evidence>
<dbReference type="OrthoDB" id="6077919at2759"/>
<evidence type="ECO:0000256" key="4">
    <source>
        <dbReference type="ARBA" id="ARBA00022723"/>
    </source>
</evidence>
<evidence type="ECO:0000313" key="15">
    <source>
        <dbReference type="Proteomes" id="UP000789405"/>
    </source>
</evidence>
<comment type="function">
    <text evidence="1">May be involved in transcriptional regulation.</text>
</comment>
<keyword evidence="9" id="KW-0238">DNA-binding</keyword>
<dbReference type="PROSITE" id="PS50157">
    <property type="entry name" value="ZINC_FINGER_C2H2_2"/>
    <property type="match status" value="2"/>
</dbReference>
<evidence type="ECO:0000256" key="12">
    <source>
        <dbReference type="PROSITE-ProRule" id="PRU00042"/>
    </source>
</evidence>
<evidence type="ECO:0000313" key="14">
    <source>
        <dbReference type="EMBL" id="CAG8786433.1"/>
    </source>
</evidence>
<comment type="subcellular location">
    <subcellularLocation>
        <location evidence="2">Nucleus</location>
    </subcellularLocation>
</comment>
<evidence type="ECO:0000256" key="10">
    <source>
        <dbReference type="ARBA" id="ARBA00023163"/>
    </source>
</evidence>
<keyword evidence="6 12" id="KW-0863">Zinc-finger</keyword>
<comment type="caution">
    <text evidence="14">The sequence shown here is derived from an EMBL/GenBank/DDBJ whole genome shotgun (WGS) entry which is preliminary data.</text>
</comment>
<feature type="domain" description="C2H2-type" evidence="13">
    <location>
        <begin position="185"/>
        <end position="209"/>
    </location>
</feature>
<evidence type="ECO:0000256" key="5">
    <source>
        <dbReference type="ARBA" id="ARBA00022737"/>
    </source>
</evidence>
<dbReference type="GO" id="GO:0000981">
    <property type="term" value="F:DNA-binding transcription factor activity, RNA polymerase II-specific"/>
    <property type="evidence" value="ECO:0007669"/>
    <property type="project" value="TreeGrafter"/>
</dbReference>
<protein>
    <submittedName>
        <fullName evidence="14">10367_t:CDS:1</fullName>
    </submittedName>
</protein>
<gene>
    <name evidence="14" type="ORF">DERYTH_LOCUS20502</name>
</gene>
<dbReference type="GO" id="GO:0000978">
    <property type="term" value="F:RNA polymerase II cis-regulatory region sequence-specific DNA binding"/>
    <property type="evidence" value="ECO:0007669"/>
    <property type="project" value="TreeGrafter"/>
</dbReference>
<dbReference type="Proteomes" id="UP000789405">
    <property type="component" value="Unassembled WGS sequence"/>
</dbReference>
<dbReference type="FunFam" id="3.30.160.60:FF:001102">
    <property type="entry name" value="Transcription factor IIIA"/>
    <property type="match status" value="1"/>
</dbReference>
<feature type="non-terminal residue" evidence="14">
    <location>
        <position position="217"/>
    </location>
</feature>
<reference evidence="14" key="1">
    <citation type="submission" date="2021-06" db="EMBL/GenBank/DDBJ databases">
        <authorList>
            <person name="Kallberg Y."/>
            <person name="Tangrot J."/>
            <person name="Rosling A."/>
        </authorList>
    </citation>
    <scope>NUCLEOTIDE SEQUENCE</scope>
    <source>
        <strain evidence="14">MA453B</strain>
    </source>
</reference>
<dbReference type="InterPro" id="IPR036236">
    <property type="entry name" value="Znf_C2H2_sf"/>
</dbReference>
<evidence type="ECO:0000256" key="2">
    <source>
        <dbReference type="ARBA" id="ARBA00004123"/>
    </source>
</evidence>
<sequence length="217" mass="24634">VQKTMPPKLQNSFFDGDNESGFNDFEEYSISSAPTMFFPMPFIPNDVPIFSIDSIDSTTMVLSDSNALAINIQPNHFPYFMNYNQNGIYSYANEILLENSNMIEQFSTPALGSSNRVASKSSTVKQSLKIQQSVPESQSSSANAYSSKYSTIKPRKYKCDVCQKFFVRPSQLKTHMYTHTGIKPFKCTFEGCGRCFSVVSNLHRHQRIHMKPSLRKK</sequence>
<evidence type="ECO:0000256" key="7">
    <source>
        <dbReference type="ARBA" id="ARBA00022833"/>
    </source>
</evidence>
<keyword evidence="4" id="KW-0479">Metal-binding</keyword>
<dbReference type="GO" id="GO:0008270">
    <property type="term" value="F:zinc ion binding"/>
    <property type="evidence" value="ECO:0007669"/>
    <property type="project" value="UniProtKB-KW"/>
</dbReference>